<dbReference type="Proteomes" id="UP000197157">
    <property type="component" value="Plasmid unnamed1"/>
</dbReference>
<keyword evidence="5 6" id="KW-0012">Acyltransferase</keyword>
<dbReference type="GO" id="GO:0036104">
    <property type="term" value="P:Kdo2-lipid A biosynthetic process"/>
    <property type="evidence" value="ECO:0007669"/>
    <property type="project" value="UniProtKB-UniRule"/>
</dbReference>
<keyword evidence="1 6" id="KW-1003">Cell membrane</keyword>
<comment type="function">
    <text evidence="6">Catalyzes the transfer of an acyl chain from an acyl-[acyl-carrier-protein] (ACP) to a Kdo(2)-(acyl)-lipid IV(A) to form a Kdo(2)-lipid A.</text>
</comment>
<evidence type="ECO:0000256" key="5">
    <source>
        <dbReference type="ARBA" id="ARBA00023315"/>
    </source>
</evidence>
<dbReference type="GO" id="GO:0016747">
    <property type="term" value="F:acyltransferase activity, transferring groups other than amino-acyl groups"/>
    <property type="evidence" value="ECO:0007669"/>
    <property type="project" value="InterPro"/>
</dbReference>
<dbReference type="PANTHER" id="PTHR30606">
    <property type="entry name" value="LIPID A BIOSYNTHESIS LAUROYL ACYLTRANSFERASE"/>
    <property type="match status" value="1"/>
</dbReference>
<keyword evidence="6" id="KW-1133">Transmembrane helix</keyword>
<gene>
    <name evidence="7" type="primary">msbB</name>
    <name evidence="6" type="synonym">lpxM</name>
    <name evidence="7" type="ORF">LFZ25_25625</name>
</gene>
<dbReference type="PANTHER" id="PTHR30606:SF4">
    <property type="entry name" value="LIPID A BIOSYNTHESIS MYRISTOYLTRANSFERASE"/>
    <property type="match status" value="1"/>
</dbReference>
<dbReference type="InterPro" id="IPR004960">
    <property type="entry name" value="LipA_acyltrans"/>
</dbReference>
<accession>A0A241PY52</accession>
<dbReference type="EC" id="2.3.1.243" evidence="6"/>
<dbReference type="InterPro" id="IPR011921">
    <property type="entry name" value="Lipid_A_MsbB"/>
</dbReference>
<proteinExistence type="inferred from homology"/>
<evidence type="ECO:0000256" key="6">
    <source>
        <dbReference type="HAMAP-Rule" id="MF_01944"/>
    </source>
</evidence>
<comment type="similarity">
    <text evidence="6">Belongs to the LpxL/LpxM/LpxP family. LpxM subfamily.</text>
</comment>
<dbReference type="HAMAP" id="MF_01944">
    <property type="entry name" value="Lipid_A_LpxM"/>
    <property type="match status" value="1"/>
</dbReference>
<name>A0A241PY52_SALET</name>
<organism evidence="7 8">
    <name type="scientific">Salmonella enterica subsp. enterica serovar Macclesfield str. S-1643</name>
    <dbReference type="NCBI Taxonomy" id="1242107"/>
    <lineage>
        <taxon>Bacteria</taxon>
        <taxon>Pseudomonadati</taxon>
        <taxon>Pseudomonadota</taxon>
        <taxon>Gammaproteobacteria</taxon>
        <taxon>Enterobacterales</taxon>
        <taxon>Enterobacteriaceae</taxon>
        <taxon>Salmonella</taxon>
    </lineage>
</organism>
<sequence>MRQIWTGCYYTKMKKNKFEFIPEFKTSFLSPRYWITWLGMVAIAGIALTPPSFRDPVLGKLGLLAGRLGKSARRRAQINLSLCFPERSETEREAIVDAMFATAPQSIVMMAELAIRGPEKILPRVCWKGREVLETMRRNNEKVIFLVPHGWSVDIPAMLMASQGQKMAAMFHNQSNPVFDYVWNTARRSFGGRLHARNDGIKPFIRSIRQGYWGYYLPDQDHGPEHSEFVDFFATYKATLPIIGRLMKISQAQIIPLFPTYDGKTHLLTIEVRSPMGDLSTADDKTIARRINEELEIFVRPRPEQYTWILKLLKTRKPNETEPYP</sequence>
<evidence type="ECO:0000256" key="1">
    <source>
        <dbReference type="ARBA" id="ARBA00022475"/>
    </source>
</evidence>
<comment type="subcellular location">
    <subcellularLocation>
        <location evidence="6">Cell inner membrane</location>
        <topology evidence="6">Single-pass membrane protein</topology>
    </subcellularLocation>
</comment>
<evidence type="ECO:0000313" key="7">
    <source>
        <dbReference type="EMBL" id="ASG19330.1"/>
    </source>
</evidence>
<evidence type="ECO:0000256" key="4">
    <source>
        <dbReference type="ARBA" id="ARBA00023136"/>
    </source>
</evidence>
<dbReference type="NCBIfam" id="NF006507">
    <property type="entry name" value="PRK08943.1"/>
    <property type="match status" value="1"/>
</dbReference>
<comment type="catalytic activity">
    <reaction evidence="6">
        <text>an alpha-Kdo-(2-&gt;4)-alpha-Kdo-(2-&gt;6)-(acyl)-lipid IVA + a fatty acyl-[ACP] = an alpha-Kdo-(2-&gt;4)-alpha-Kdo-(2-&gt;6)-lipid A + holo-[ACP]</text>
        <dbReference type="Rhea" id="RHEA:69400"/>
        <dbReference type="Rhea" id="RHEA-COMP:9685"/>
        <dbReference type="Rhea" id="RHEA-COMP:14125"/>
        <dbReference type="ChEBI" id="CHEBI:64479"/>
        <dbReference type="ChEBI" id="CHEBI:138651"/>
        <dbReference type="ChEBI" id="CHEBI:176430"/>
        <dbReference type="ChEBI" id="CHEBI:176431"/>
        <dbReference type="EC" id="2.3.1.243"/>
    </reaction>
</comment>
<evidence type="ECO:0000256" key="2">
    <source>
        <dbReference type="ARBA" id="ARBA00022519"/>
    </source>
</evidence>
<geneLocation type="plasmid" evidence="7">
    <name>unnamed1</name>
</geneLocation>
<dbReference type="CDD" id="cd07984">
    <property type="entry name" value="LPLAT_LABLAT-like"/>
    <property type="match status" value="1"/>
</dbReference>
<keyword evidence="6" id="KW-0448">Lipopolysaccharide biosynthesis</keyword>
<dbReference type="AlphaFoldDB" id="A0A241PY52"/>
<keyword evidence="2 6" id="KW-0997">Cell inner membrane</keyword>
<protein>
    <recommendedName>
        <fullName evidence="6">Lipid A biosynthesis acyltransferase</fullName>
        <ecNumber evidence="6">2.3.1.243</ecNumber>
    </recommendedName>
    <alternativeName>
        <fullName evidence="6">Kdo(2)-lauroyl-lipid IV(A) acyltransferase</fullName>
    </alternativeName>
</protein>
<comment type="pathway">
    <text evidence="6">Glycolipid biosynthesis; KDO(2)-lipid A biosynthesis; KDO(2)-lipid A from CMP-3-deoxy-D-manno-octulosonate and lipid IV(A): step 4/4.</text>
</comment>
<evidence type="ECO:0000313" key="8">
    <source>
        <dbReference type="Proteomes" id="UP000197157"/>
    </source>
</evidence>
<dbReference type="GO" id="GO:0009276">
    <property type="term" value="C:Gram-negative-bacterium-type cell wall"/>
    <property type="evidence" value="ECO:0007669"/>
    <property type="project" value="InterPro"/>
</dbReference>
<feature type="transmembrane region" description="Helical" evidence="6">
    <location>
        <begin position="34"/>
        <end position="53"/>
    </location>
</feature>
<keyword evidence="4 6" id="KW-0472">Membrane</keyword>
<feature type="short sequence motif" description="HXXXXD motif" evidence="6">
    <location>
        <begin position="149"/>
        <end position="154"/>
    </location>
</feature>
<reference evidence="7 8" key="1">
    <citation type="submission" date="2017-06" db="EMBL/GenBank/DDBJ databases">
        <title>Salmonella reference genomes for public health.</title>
        <authorList>
            <person name="Robertson J."/>
            <person name="Yoshida C."/>
            <person name="Gurnik S."/>
            <person name="Nash J."/>
        </authorList>
    </citation>
    <scope>NUCLEOTIDE SEQUENCE [LARGE SCALE GENOMIC DNA]</scope>
    <source>
        <strain evidence="7 8">S-1643</strain>
        <plasmid evidence="8">Plasmid unnamed1</plasmid>
    </source>
</reference>
<dbReference type="GO" id="GO:0005886">
    <property type="term" value="C:plasma membrane"/>
    <property type="evidence" value="ECO:0007669"/>
    <property type="project" value="UniProtKB-SubCell"/>
</dbReference>
<keyword evidence="3 6" id="KW-0808">Transferase</keyword>
<dbReference type="EMBL" id="CP022118">
    <property type="protein sequence ID" value="ASG19330.1"/>
    <property type="molecule type" value="Genomic_DNA"/>
</dbReference>
<keyword evidence="7" id="KW-0614">Plasmid</keyword>
<keyword evidence="6" id="KW-0812">Transmembrane</keyword>
<comment type="pathway">
    <text evidence="6">Bacterial outer membrane biogenesis; lipopolysaccharide biosynthesis.</text>
</comment>
<dbReference type="UniPathway" id="UPA00030"/>
<dbReference type="GO" id="GO:0009103">
    <property type="term" value="P:lipopolysaccharide biosynthetic process"/>
    <property type="evidence" value="ECO:0007669"/>
    <property type="project" value="UniProtKB-UniRule"/>
</dbReference>
<dbReference type="PIRSF" id="PIRSF026649">
    <property type="entry name" value="MsbB"/>
    <property type="match status" value="1"/>
</dbReference>
<evidence type="ECO:0000256" key="3">
    <source>
        <dbReference type="ARBA" id="ARBA00022679"/>
    </source>
</evidence>
<dbReference type="Pfam" id="PF03279">
    <property type="entry name" value="Lip_A_acyltrans"/>
    <property type="match status" value="1"/>
</dbReference>
<dbReference type="NCBIfam" id="TIGR02208">
    <property type="entry name" value="lipid_A_msbB"/>
    <property type="match status" value="1"/>
</dbReference>
<dbReference type="UniPathway" id="UPA00360">
    <property type="reaction ID" value="UER00486"/>
</dbReference>